<dbReference type="InterPro" id="IPR036111">
    <property type="entry name" value="Mal/L-sulfo/L-lacto_DH-like_sf"/>
</dbReference>
<evidence type="ECO:0000313" key="3">
    <source>
        <dbReference type="Proteomes" id="UP000009011"/>
    </source>
</evidence>
<dbReference type="NCBIfam" id="NF009750">
    <property type="entry name" value="PRK13260.1"/>
    <property type="match status" value="1"/>
</dbReference>
<dbReference type="eggNOG" id="COG2055">
    <property type="taxonomic scope" value="Bacteria"/>
</dbReference>
<dbReference type="InterPro" id="IPR003767">
    <property type="entry name" value="Malate/L-lactate_DH-like"/>
</dbReference>
<organism evidence="2 3">
    <name type="scientific">Melioribacter roseus (strain DSM 23840 / JCM 17771 / VKM B-2668 / P3M-2)</name>
    <dbReference type="NCBI Taxonomy" id="1191523"/>
    <lineage>
        <taxon>Bacteria</taxon>
        <taxon>Pseudomonadati</taxon>
        <taxon>Ignavibacteriota</taxon>
        <taxon>Ignavibacteria</taxon>
        <taxon>Ignavibacteriales</taxon>
        <taxon>Melioribacteraceae</taxon>
        <taxon>Melioribacter</taxon>
    </lineage>
</organism>
<dbReference type="GO" id="GO:0016491">
    <property type="term" value="F:oxidoreductase activity"/>
    <property type="evidence" value="ECO:0007669"/>
    <property type="project" value="UniProtKB-KW"/>
</dbReference>
<evidence type="ECO:0000256" key="1">
    <source>
        <dbReference type="ARBA" id="ARBA00023002"/>
    </source>
</evidence>
<dbReference type="KEGG" id="mro:MROS_2339"/>
<dbReference type="STRING" id="1191523.MROS_2339"/>
<dbReference type="EMBL" id="CP003557">
    <property type="protein sequence ID" value="AFN75569.1"/>
    <property type="molecule type" value="Genomic_DNA"/>
</dbReference>
<dbReference type="SUPFAM" id="SSF89733">
    <property type="entry name" value="L-sulfolactate dehydrogenase-like"/>
    <property type="match status" value="1"/>
</dbReference>
<dbReference type="AlphaFoldDB" id="I6ZU82"/>
<dbReference type="PANTHER" id="PTHR11091:SF3">
    <property type="entry name" value="2,3-DIKETO-L-GULONATE REDUCTASE"/>
    <property type="match status" value="1"/>
</dbReference>
<dbReference type="OrthoDB" id="9769447at2"/>
<evidence type="ECO:0000313" key="2">
    <source>
        <dbReference type="EMBL" id="AFN75569.1"/>
    </source>
</evidence>
<dbReference type="Gene3D" id="1.10.1530.10">
    <property type="match status" value="1"/>
</dbReference>
<keyword evidence="3" id="KW-1185">Reference proteome</keyword>
<dbReference type="Gene3D" id="3.30.1370.60">
    <property type="entry name" value="Hypothetical oxidoreductase yiak, domain 2"/>
    <property type="match status" value="1"/>
</dbReference>
<dbReference type="Proteomes" id="UP000009011">
    <property type="component" value="Chromosome"/>
</dbReference>
<reference evidence="2 3" key="1">
    <citation type="journal article" date="2013" name="PLoS ONE">
        <title>Genomic analysis of Melioribacter roseus, facultatively anaerobic organotrophic bacterium representing a novel deep lineage within Bacteriodetes/Chlorobi group.</title>
        <authorList>
            <person name="Kadnikov V.V."/>
            <person name="Mardanov A.V."/>
            <person name="Podosokorskaya O.A."/>
            <person name="Gavrilov S.N."/>
            <person name="Kublanov I.V."/>
            <person name="Beletsky A.V."/>
            <person name="Bonch-Osmolovskaya E.A."/>
            <person name="Ravin N.V."/>
        </authorList>
    </citation>
    <scope>NUCLEOTIDE SEQUENCE [LARGE SCALE GENOMIC DNA]</scope>
    <source>
        <strain evidence="3">JCM 17771 / P3M-2</strain>
    </source>
</reference>
<dbReference type="InterPro" id="IPR043144">
    <property type="entry name" value="Mal/L-sulf/L-lact_DH-like_ah"/>
</dbReference>
<accession>I6ZU82</accession>
<gene>
    <name evidence="2" type="ordered locus">MROS_2339</name>
</gene>
<dbReference type="Pfam" id="PF02615">
    <property type="entry name" value="Ldh_2"/>
    <property type="match status" value="1"/>
</dbReference>
<dbReference type="InterPro" id="IPR043143">
    <property type="entry name" value="Mal/L-sulf/L-lact_DH-like_NADP"/>
</dbReference>
<dbReference type="HOGENOM" id="CLU_040452_4_0_10"/>
<protein>
    <submittedName>
        <fullName evidence="2">Malate/L-lactate dehydrogenase</fullName>
    </submittedName>
</protein>
<keyword evidence="1" id="KW-0560">Oxidoreductase</keyword>
<sequence>MTKIKKEELKDIFRIKLLERGFPVDDAELCAEIFTDNTASGVYSHGINRFPLFIEYIDKGLIKPGAKPALKKSYSAVEQWDGNIGPGPLNAYAVTQRAMELAEEYGIGCIALRNTNHWMRAGYFGWMAAEKGFIFICWTNTIPNLPPWNAKQAATGNNPIVVAVPRKEGPVVLDMALSQFSYGKIADYINKNRELPYYGGFDSQGNLTKDPSEINKTQRALPIGLWKGAGLSLLLDLIASILAEGNSTADLSKSEYDTGMSQVFIAIKPVFNDKLELYVDEILRFYKSAEPVSVDEVIYYPGERSARFKKKCEEEGIPVEEQLLDRIKAL</sequence>
<name>I6ZU82_MELRP</name>
<dbReference type="PANTHER" id="PTHR11091">
    <property type="entry name" value="OXIDOREDUCTASE-RELATED"/>
    <property type="match status" value="1"/>
</dbReference>
<proteinExistence type="predicted"/>
<dbReference type="RefSeq" id="WP_014856999.1">
    <property type="nucleotide sequence ID" value="NC_018178.1"/>
</dbReference>